<evidence type="ECO:0000313" key="1">
    <source>
        <dbReference type="EMBL" id="GGN51188.1"/>
    </source>
</evidence>
<accession>A0ABQ2JMB1</accession>
<reference evidence="2" key="1">
    <citation type="journal article" date="2019" name="Int. J. Syst. Evol. Microbiol.">
        <title>The Global Catalogue of Microorganisms (GCM) 10K type strain sequencing project: providing services to taxonomists for standard genome sequencing and annotation.</title>
        <authorList>
            <consortium name="The Broad Institute Genomics Platform"/>
            <consortium name="The Broad Institute Genome Sequencing Center for Infectious Disease"/>
            <person name="Wu L."/>
            <person name="Ma J."/>
        </authorList>
    </citation>
    <scope>NUCLEOTIDE SEQUENCE [LARGE SCALE GENOMIC DNA]</scope>
    <source>
        <strain evidence="2">CGMCC 1.6784</strain>
    </source>
</reference>
<proteinExistence type="predicted"/>
<dbReference type="EMBL" id="BMLK01000010">
    <property type="protein sequence ID" value="GGN51188.1"/>
    <property type="molecule type" value="Genomic_DNA"/>
</dbReference>
<name>A0ABQ2JMB1_9SPHN</name>
<protein>
    <submittedName>
        <fullName evidence="1">Uncharacterized protein</fullName>
    </submittedName>
</protein>
<evidence type="ECO:0000313" key="2">
    <source>
        <dbReference type="Proteomes" id="UP000605099"/>
    </source>
</evidence>
<organism evidence="1 2">
    <name type="scientific">Novosphingobium indicum</name>
    <dbReference type="NCBI Taxonomy" id="462949"/>
    <lineage>
        <taxon>Bacteria</taxon>
        <taxon>Pseudomonadati</taxon>
        <taxon>Pseudomonadota</taxon>
        <taxon>Alphaproteobacteria</taxon>
        <taxon>Sphingomonadales</taxon>
        <taxon>Sphingomonadaceae</taxon>
        <taxon>Novosphingobium</taxon>
    </lineage>
</organism>
<keyword evidence="2" id="KW-1185">Reference proteome</keyword>
<dbReference type="RefSeq" id="WP_188819886.1">
    <property type="nucleotide sequence ID" value="NZ_BMLK01000010.1"/>
</dbReference>
<gene>
    <name evidence="1" type="ORF">GCM10011349_23510</name>
</gene>
<comment type="caution">
    <text evidence="1">The sequence shown here is derived from an EMBL/GenBank/DDBJ whole genome shotgun (WGS) entry which is preliminary data.</text>
</comment>
<dbReference type="Proteomes" id="UP000605099">
    <property type="component" value="Unassembled WGS sequence"/>
</dbReference>
<sequence length="108" mass="12760">MPRMTQQDLQDCRIDLYEQCQSLAALLEVNLADFAEKHRYVSPREIAAMRRSACYIPISSITRLVYLRCRLQDQVNAAYFRQLQDTWYPEEAQGELFPFDDEDDDCPF</sequence>